<dbReference type="SUPFAM" id="SSF51735">
    <property type="entry name" value="NAD(P)-binding Rossmann-fold domains"/>
    <property type="match status" value="2"/>
</dbReference>
<dbReference type="PANTHER" id="PTHR43775">
    <property type="entry name" value="FATTY ACID SYNTHASE"/>
    <property type="match status" value="1"/>
</dbReference>
<dbReference type="InterPro" id="IPR006162">
    <property type="entry name" value="Ppantetheine_attach_site"/>
</dbReference>
<evidence type="ECO:0000259" key="22">
    <source>
        <dbReference type="PROSITE" id="PS52004"/>
    </source>
</evidence>
<dbReference type="Pfam" id="PF08659">
    <property type="entry name" value="KR"/>
    <property type="match status" value="1"/>
</dbReference>
<dbReference type="PROSITE" id="PS00012">
    <property type="entry name" value="PHOSPHOPANTETHEINE"/>
    <property type="match status" value="1"/>
</dbReference>
<evidence type="ECO:0000256" key="9">
    <source>
        <dbReference type="ARBA" id="ARBA00023098"/>
    </source>
</evidence>
<dbReference type="OrthoDB" id="499075at2"/>
<dbReference type="InterPro" id="IPR036291">
    <property type="entry name" value="NAD(P)-bd_dom_sf"/>
</dbReference>
<dbReference type="InterPro" id="IPR016035">
    <property type="entry name" value="Acyl_Trfase/lysoPLipase"/>
</dbReference>
<dbReference type="Gene3D" id="1.10.1200.10">
    <property type="entry name" value="ACP-like"/>
    <property type="match status" value="1"/>
</dbReference>
<dbReference type="SMART" id="SM00825">
    <property type="entry name" value="PKS_KS"/>
    <property type="match status" value="1"/>
</dbReference>
<dbReference type="InterPro" id="IPR036736">
    <property type="entry name" value="ACP-like_sf"/>
</dbReference>
<dbReference type="Gene3D" id="3.40.47.10">
    <property type="match status" value="1"/>
</dbReference>
<comment type="catalytic activity">
    <reaction evidence="12">
        <text>19-(4-hydroxyphenyl)nonadecanoyl-[(phenol)carboxyphthiodiolenone synthase] + 2 (S)-methylmalonyl-CoA + 3 malonyl-CoA + 5 NADPH + 10 H(+) = C37-(phenol)carboxyphthiodiolenone-[(phenol)carboxyphthiodiolenone synthase] + 5 CO2 + 5 NADP(+) + 5 CoA + 2 H2O</text>
        <dbReference type="Rhea" id="RHEA:57760"/>
        <dbReference type="Rhea" id="RHEA-COMP:14273"/>
        <dbReference type="Rhea" id="RHEA-COMP:14990"/>
        <dbReference type="ChEBI" id="CHEBI:15377"/>
        <dbReference type="ChEBI" id="CHEBI:15378"/>
        <dbReference type="ChEBI" id="CHEBI:16526"/>
        <dbReference type="ChEBI" id="CHEBI:57287"/>
        <dbReference type="ChEBI" id="CHEBI:57327"/>
        <dbReference type="ChEBI" id="CHEBI:57384"/>
        <dbReference type="ChEBI" id="CHEBI:57783"/>
        <dbReference type="ChEBI" id="CHEBI:58349"/>
        <dbReference type="ChEBI" id="CHEBI:133301"/>
        <dbReference type="ChEBI" id="CHEBI:142260"/>
        <dbReference type="EC" id="2.3.1.292"/>
    </reaction>
</comment>
<evidence type="ECO:0000256" key="19">
    <source>
        <dbReference type="ARBA" id="ARBA00078169"/>
    </source>
</evidence>
<comment type="cofactor">
    <cofactor evidence="1">
        <name>NADP(+)</name>
        <dbReference type="ChEBI" id="CHEBI:58349"/>
    </cofactor>
</comment>
<dbReference type="RefSeq" id="WP_012166729.1">
    <property type="nucleotide sequence ID" value="NC_009926.1"/>
</dbReference>
<dbReference type="Proteomes" id="UP000000268">
    <property type="component" value="Plasmid pREB1"/>
</dbReference>
<dbReference type="Pfam" id="PF22621">
    <property type="entry name" value="CurL-like_PKS_C"/>
    <property type="match status" value="1"/>
</dbReference>
<evidence type="ECO:0000256" key="15">
    <source>
        <dbReference type="ARBA" id="ARBA00058455"/>
    </source>
</evidence>
<sequence>MNGLEIAIIGLSGRFPGAQTIDEFWQNLKQGVESVSFLSDEELLASGIDADTLSDPNYVKANAILSDADAFDAQFFGISPKEAELLDPQQRLFLEQSWTAISHAGYDPATYDGVIGVYAGVDTSTYLVNNLCPTYGGIADLQMFLGNAVDYLATRVAYKLNLNGPAITVQTACSTSLVAVHLACQSILNGECDMALAGGVSITVPQITGYTYQESGIASPDGHCRAFDAQAQGTLFGSGVGIVLLKRLSDVIADGDTIHAVIKGSAVNNDGALKAGYTAPSPEGQTTVISEAQAIAGIHPETITYIEAHGTGTALGDPIELAALTQVFRRQTNKTGFCAIGSVKTNVGHLSVAAGITGLIKTVLSLKHRQIPPSLHFQQPNPQIDFASSPFYVNTALADWPTGNTPRRAGVSSFGMGGTNVHVVLEETPPAIAAAPSRPWQLLKLSAKTPSALEQATAELINQLNQTPELNLADVAYTLQVGRPGFSERRMLVCQTLDQAVQDLENGTFASASSVDDRAAQRPIVFMFSGQGTQYVNMARELYDCEPTFRQWIDRGSDLLKPHLGLDLRHILYPNSAQTEDAAQQLQQTAVTQPALFLLEYALAQLWQDWGVAPTAMMGHSIGEYVAATLAGVFSFEAALTLVAARGALMQSLPAGQMLSLPLSEAEVQPLLGSGLSLAVINGAAACVVSGETDAVTDLQEKLAAQGVEGRLLHTSHAFHSAMMAPILDRFRQRVQQVSPNPPQIPFVSNVTGTWITPQEATDPAYWANHLRQTVRFADGLQTLMHDAAPILLEVGPGRTLTTLAKRHPSRPADTVILSSVRHPQDASSDAAFLLNTLGHLWLSGVLVNGAEFYRHESRRRIPLPTYPFEPQRYWIDPPRHSAHRALTALSDAGSNNGTSKTFVTQKSEIADWFYLPAWKPSVAPQAQFDPLATTCDLVLIHDQDREVGGFVNDLIQHLEQQNPNLIFVQPSTAFAQLNDRFYTVNPQSSDDYQTLIQTLVSQHKRLQKIVHLWTLSTSEKPNGNFASDYLASDPELVQRCQFSGFYSLLFLAQALAKQTEPDANSDGIQITVISNYLQSVTGNDPLAPEKSLLLGPIRVIPQEYPTIHCRSIDINLPSPNRWQAERLTGQLLHDICCPITEPIIAYRGHQRYVQAVEKIRLDEPSKEDFEVRSHLRQNGVYLITGGLGHIGLTLARYLAESMQAKLILMGRSTLPEKGEWHTWLSTHAASDRISRKIRQIQALEALGAEVLVVSADVSNEAELRSAISQAESQFGAINGVIHGAGLVGAETFRAISQLDLVTCEQQFQPKVYGLLVLEKVLNDKPLDFCLLLSSLSSVLGGLGHASYAAANLFMDALTHYHNQTHSSPWISINWDAWNQDSDTEKMAFFGSSLAQFSIEPDEGIRALQQILLHPEQSQVIVSTADLSARIDQWIRPKAIGKKLALESSHSHERPTLSTDYIPPEHKAEKILADIFQQVLGVKPIGIYDSFFDLGGDSMIGIQLISKIRSHFQIELSIQHLFEAPCIADLAFNIEALLIEDILVEPLGTESR</sequence>
<dbReference type="SUPFAM" id="SSF55048">
    <property type="entry name" value="Probable ACP-binding domain of malonyl-CoA ACP transacylase"/>
    <property type="match status" value="1"/>
</dbReference>
<evidence type="ECO:0000256" key="7">
    <source>
        <dbReference type="ARBA" id="ARBA00022857"/>
    </source>
</evidence>
<keyword evidence="9" id="KW-0443">Lipid metabolism</keyword>
<comment type="catalytic activity">
    <reaction evidence="14">
        <text>icosanoyl-[(phenol)carboxyphthiodiolenone synthase] + 2 (S)-methylmalonyl-CoA + 3 malonyl-CoA + 5 NADPH + 10 H(+) = C32-carboxyphthiodiolenone-[(phenol)carboxyphthiodiolenone synthase] + 5 CO2 + 5 NADP(+) + 5 CoA + 2 H2O</text>
        <dbReference type="Rhea" id="RHEA:57748"/>
        <dbReference type="Rhea" id="RHEA-COMP:14985"/>
        <dbReference type="Rhea" id="RHEA-COMP:14986"/>
        <dbReference type="ChEBI" id="CHEBI:15377"/>
        <dbReference type="ChEBI" id="CHEBI:15378"/>
        <dbReference type="ChEBI" id="CHEBI:16526"/>
        <dbReference type="ChEBI" id="CHEBI:57287"/>
        <dbReference type="ChEBI" id="CHEBI:57327"/>
        <dbReference type="ChEBI" id="CHEBI:57384"/>
        <dbReference type="ChEBI" id="CHEBI:57783"/>
        <dbReference type="ChEBI" id="CHEBI:58349"/>
        <dbReference type="ChEBI" id="CHEBI:87848"/>
        <dbReference type="ChEBI" id="CHEBI:142236"/>
        <dbReference type="EC" id="2.3.1.292"/>
    </reaction>
</comment>
<dbReference type="Gene3D" id="3.40.50.720">
    <property type="entry name" value="NAD(P)-binding Rossmann-like Domain"/>
    <property type="match status" value="1"/>
</dbReference>
<evidence type="ECO:0000256" key="14">
    <source>
        <dbReference type="ARBA" id="ARBA00052745"/>
    </source>
</evidence>
<feature type="domain" description="Ketosynthase family 3 (KS3)" evidence="22">
    <location>
        <begin position="3"/>
        <end position="427"/>
    </location>
</feature>
<comment type="catalytic activity">
    <reaction evidence="11">
        <text>17-(4-hydroxyphenyl)heptadecanoyl-[(phenol)carboxyphthiodiolenone synthase] + 2 (S)-methylmalonyl-CoA + 3 malonyl-CoA + 5 NADPH + 10 H(+) = C35-(phenol)carboxyphthiodiolenone-[(phenol)carboxyphthiodiolenone synthase] + 5 CO2 + 5 NADP(+) + 5 CoA + 2 H2O</text>
        <dbReference type="Rhea" id="RHEA:57756"/>
        <dbReference type="Rhea" id="RHEA-COMP:14272"/>
        <dbReference type="Rhea" id="RHEA-COMP:14989"/>
        <dbReference type="ChEBI" id="CHEBI:15377"/>
        <dbReference type="ChEBI" id="CHEBI:15378"/>
        <dbReference type="ChEBI" id="CHEBI:16526"/>
        <dbReference type="ChEBI" id="CHEBI:57287"/>
        <dbReference type="ChEBI" id="CHEBI:57327"/>
        <dbReference type="ChEBI" id="CHEBI:57384"/>
        <dbReference type="ChEBI" id="CHEBI:57783"/>
        <dbReference type="ChEBI" id="CHEBI:58349"/>
        <dbReference type="ChEBI" id="CHEBI:133300"/>
        <dbReference type="ChEBI" id="CHEBI:142259"/>
        <dbReference type="EC" id="2.3.1.292"/>
    </reaction>
</comment>
<dbReference type="Gene3D" id="3.30.70.250">
    <property type="entry name" value="Malonyl-CoA ACP transacylase, ACP-binding"/>
    <property type="match status" value="1"/>
</dbReference>
<evidence type="ECO:0000256" key="2">
    <source>
        <dbReference type="ARBA" id="ARBA00001957"/>
    </source>
</evidence>
<name>A8ZKN3_ACAM1</name>
<dbReference type="InterPro" id="IPR013968">
    <property type="entry name" value="PKS_KR"/>
</dbReference>
<dbReference type="InterPro" id="IPR009081">
    <property type="entry name" value="PP-bd_ACP"/>
</dbReference>
<dbReference type="PROSITE" id="PS52004">
    <property type="entry name" value="KS3_2"/>
    <property type="match status" value="1"/>
</dbReference>
<evidence type="ECO:0000256" key="12">
    <source>
        <dbReference type="ARBA" id="ARBA00051971"/>
    </source>
</evidence>
<dbReference type="HOGENOM" id="CLU_000022_35_4_3"/>
<dbReference type="Pfam" id="PF00109">
    <property type="entry name" value="ketoacyl-synt"/>
    <property type="match status" value="1"/>
</dbReference>
<dbReference type="PROSITE" id="PS00606">
    <property type="entry name" value="KS3_1"/>
    <property type="match status" value="1"/>
</dbReference>
<evidence type="ECO:0000256" key="11">
    <source>
        <dbReference type="ARBA" id="ARBA00050973"/>
    </source>
</evidence>
<keyword evidence="4" id="KW-0597">Phosphoprotein</keyword>
<comment type="function">
    <text evidence="15">Part of the PpsABCDE complex involved in the biosynthesis of the lipid core common to phthiocerols and phenolphthiocerols by successive additions of malonyl-CoA or methylmalonyl-CoA extender units. PpsA can accept as substrate the activated forms of either icosanoyl (C20), docosanoyl (C22) or lignoceroyl (C24) groups from FadD26, or a (4-hydroxyphenyl)-C17 or (4-hydroxyphenyl)-C19 fatty acyl from FadD29. PpsA initiates the biosynthesis and extends its substrate using a malonyl-CoA extender unit. The PpsB and PpsC proteins add the second and third malonyl-CoA extender units. PpsD adds an (R)-methylmalonyl unit and PpsE adds a second (R)-methylmalonyl unit. The incorporation of the methylmalonyl units results in formation of two branched methyl groups in the elongated product.</text>
</comment>
<dbReference type="GO" id="GO:0016491">
    <property type="term" value="F:oxidoreductase activity"/>
    <property type="evidence" value="ECO:0007669"/>
    <property type="project" value="UniProtKB-KW"/>
</dbReference>
<keyword evidence="5" id="KW-0808">Transferase</keyword>
<protein>
    <recommendedName>
        <fullName evidence="17">Phenolphthiocerol/phthiocerol polyketide synthase subunit E</fullName>
        <ecNumber evidence="16">2.3.1.292</ecNumber>
    </recommendedName>
    <alternativeName>
        <fullName evidence="19">(Phenol)carboxyphthiodiolenone synthase subunit E</fullName>
    </alternativeName>
    <alternativeName>
        <fullName evidence="20">Beta-ketoacyl-acyl-carrier-protein synthase I</fullName>
    </alternativeName>
    <alternativeName>
        <fullName evidence="18">Phthiocerol synthesis polyketide synthase type I PpsE</fullName>
    </alternativeName>
</protein>
<dbReference type="InterPro" id="IPR016036">
    <property type="entry name" value="Malonyl_transacylase_ACP-bd"/>
</dbReference>
<geneLocation type="plasmid" evidence="23 24">
    <name>pREB1</name>
</geneLocation>
<dbReference type="SUPFAM" id="SSF52151">
    <property type="entry name" value="FabD/lysophospholipase-like"/>
    <property type="match status" value="1"/>
</dbReference>
<feature type="domain" description="Carrier" evidence="21">
    <location>
        <begin position="1463"/>
        <end position="1538"/>
    </location>
</feature>
<dbReference type="InterPro" id="IPR049490">
    <property type="entry name" value="C883_1060-like_KR_N"/>
</dbReference>
<keyword evidence="6" id="KW-0276">Fatty acid metabolism</keyword>
<dbReference type="EMBL" id="CP000838">
    <property type="protein sequence ID" value="ABW31351.1"/>
    <property type="molecule type" value="Genomic_DNA"/>
</dbReference>
<evidence type="ECO:0000256" key="18">
    <source>
        <dbReference type="ARBA" id="ARBA00075053"/>
    </source>
</evidence>
<dbReference type="InterPro" id="IPR016039">
    <property type="entry name" value="Thiolase-like"/>
</dbReference>
<dbReference type="Pfam" id="PF00698">
    <property type="entry name" value="Acyl_transf_1"/>
    <property type="match status" value="1"/>
</dbReference>
<dbReference type="Gene3D" id="3.30.70.3290">
    <property type="match status" value="1"/>
</dbReference>
<keyword evidence="7" id="KW-0521">NADP</keyword>
<dbReference type="InterPro" id="IPR001227">
    <property type="entry name" value="Ac_transferase_dom_sf"/>
</dbReference>
<dbReference type="GO" id="GO:0004315">
    <property type="term" value="F:3-oxoacyl-[acyl-carrier-protein] synthase activity"/>
    <property type="evidence" value="ECO:0007669"/>
    <property type="project" value="InterPro"/>
</dbReference>
<dbReference type="KEGG" id="amr:AM1_A0231"/>
<comment type="cofactor">
    <cofactor evidence="2">
        <name>pantetheine 4'-phosphate</name>
        <dbReference type="ChEBI" id="CHEBI:47942"/>
    </cofactor>
</comment>
<dbReference type="Pfam" id="PF00550">
    <property type="entry name" value="PP-binding"/>
    <property type="match status" value="1"/>
</dbReference>
<organism evidence="23 24">
    <name type="scientific">Acaryochloris marina (strain MBIC 11017)</name>
    <dbReference type="NCBI Taxonomy" id="329726"/>
    <lineage>
        <taxon>Bacteria</taxon>
        <taxon>Bacillati</taxon>
        <taxon>Cyanobacteriota</taxon>
        <taxon>Cyanophyceae</taxon>
        <taxon>Acaryochloridales</taxon>
        <taxon>Acaryochloridaceae</taxon>
        <taxon>Acaryochloris</taxon>
    </lineage>
</organism>
<reference evidence="23 24" key="1">
    <citation type="journal article" date="2008" name="Proc. Natl. Acad. Sci. U.S.A.">
        <title>Niche adaptation and genome expansion in the chlorophyll d-producing cyanobacterium Acaryochloris marina.</title>
        <authorList>
            <person name="Swingley W.D."/>
            <person name="Chen M."/>
            <person name="Cheung P.C."/>
            <person name="Conrad A.L."/>
            <person name="Dejesa L.C."/>
            <person name="Hao J."/>
            <person name="Honchak B.M."/>
            <person name="Karbach L.E."/>
            <person name="Kurdoglu A."/>
            <person name="Lahiri S."/>
            <person name="Mastrian S.D."/>
            <person name="Miyashita H."/>
            <person name="Page L."/>
            <person name="Ramakrishna P."/>
            <person name="Satoh S."/>
            <person name="Sattley W.M."/>
            <person name="Shimada Y."/>
            <person name="Taylor H.L."/>
            <person name="Tomo T."/>
            <person name="Tsuchiya T."/>
            <person name="Wang Z.T."/>
            <person name="Raymond J."/>
            <person name="Mimuro M."/>
            <person name="Blankenship R.E."/>
            <person name="Touchman J.W."/>
        </authorList>
    </citation>
    <scope>NUCLEOTIDE SEQUENCE [LARGE SCALE GENOMIC DNA]</scope>
    <source>
        <strain evidence="24">MBIC 11017</strain>
        <plasmid evidence="24">Plasmid pREB1</plasmid>
    </source>
</reference>
<dbReference type="SUPFAM" id="SSF47336">
    <property type="entry name" value="ACP-like"/>
    <property type="match status" value="1"/>
</dbReference>
<keyword evidence="10" id="KW-0511">Multifunctional enzyme</keyword>
<evidence type="ECO:0000256" key="20">
    <source>
        <dbReference type="ARBA" id="ARBA00084020"/>
    </source>
</evidence>
<keyword evidence="23" id="KW-0614">Plasmid</keyword>
<dbReference type="SMART" id="SM00827">
    <property type="entry name" value="PKS_AT"/>
    <property type="match status" value="1"/>
</dbReference>
<dbReference type="PROSITE" id="PS50075">
    <property type="entry name" value="CARRIER"/>
    <property type="match status" value="1"/>
</dbReference>
<keyword evidence="8" id="KW-0560">Oxidoreductase</keyword>
<dbReference type="InterPro" id="IPR014043">
    <property type="entry name" value="Acyl_transferase_dom"/>
</dbReference>
<dbReference type="InterPro" id="IPR020841">
    <property type="entry name" value="PKS_Beta-ketoAc_synthase_dom"/>
</dbReference>
<evidence type="ECO:0000256" key="3">
    <source>
        <dbReference type="ARBA" id="ARBA00022450"/>
    </source>
</evidence>
<dbReference type="FunFam" id="3.40.47.10:FF:000042">
    <property type="entry name" value="Polyketide synthase Pks13"/>
    <property type="match status" value="1"/>
</dbReference>
<dbReference type="SMART" id="SM00823">
    <property type="entry name" value="PKS_PP"/>
    <property type="match status" value="1"/>
</dbReference>
<dbReference type="Pfam" id="PF02801">
    <property type="entry name" value="Ketoacyl-synt_C"/>
    <property type="match status" value="1"/>
</dbReference>
<dbReference type="InterPro" id="IPR014031">
    <property type="entry name" value="Ketoacyl_synth_C"/>
</dbReference>
<evidence type="ECO:0000256" key="1">
    <source>
        <dbReference type="ARBA" id="ARBA00001937"/>
    </source>
</evidence>
<dbReference type="SUPFAM" id="SSF53901">
    <property type="entry name" value="Thiolase-like"/>
    <property type="match status" value="1"/>
</dbReference>
<evidence type="ECO:0000313" key="23">
    <source>
        <dbReference type="EMBL" id="ABW31351.1"/>
    </source>
</evidence>
<dbReference type="GO" id="GO:0034081">
    <property type="term" value="C:polyketide synthase complex"/>
    <property type="evidence" value="ECO:0007669"/>
    <property type="project" value="UniProtKB-ARBA"/>
</dbReference>
<dbReference type="Gene3D" id="3.40.366.10">
    <property type="entry name" value="Malonyl-Coenzyme A Acyl Carrier Protein, domain 2"/>
    <property type="match status" value="1"/>
</dbReference>
<dbReference type="GO" id="GO:0004312">
    <property type="term" value="F:fatty acid synthase activity"/>
    <property type="evidence" value="ECO:0007669"/>
    <property type="project" value="TreeGrafter"/>
</dbReference>
<proteinExistence type="predicted"/>
<gene>
    <name evidence="23" type="ordered locus">AM1_A0231</name>
</gene>
<dbReference type="InterPro" id="IPR020806">
    <property type="entry name" value="PKS_PP-bd"/>
</dbReference>
<dbReference type="InterPro" id="IPR057326">
    <property type="entry name" value="KR_dom"/>
</dbReference>
<accession>A8ZKN3</accession>
<evidence type="ECO:0000256" key="16">
    <source>
        <dbReference type="ARBA" id="ARBA00066974"/>
    </source>
</evidence>
<keyword evidence="3" id="KW-0596">Phosphopantetheine</keyword>
<dbReference type="Pfam" id="PF21394">
    <property type="entry name" value="Beta-ketacyl_N"/>
    <property type="match status" value="1"/>
</dbReference>
<keyword evidence="24" id="KW-1185">Reference proteome</keyword>
<evidence type="ECO:0000256" key="17">
    <source>
        <dbReference type="ARBA" id="ARBA00073623"/>
    </source>
</evidence>
<dbReference type="GO" id="GO:0031177">
    <property type="term" value="F:phosphopantetheine binding"/>
    <property type="evidence" value="ECO:0007669"/>
    <property type="project" value="InterPro"/>
</dbReference>
<evidence type="ECO:0000256" key="13">
    <source>
        <dbReference type="ARBA" id="ARBA00052119"/>
    </source>
</evidence>
<evidence type="ECO:0000259" key="21">
    <source>
        <dbReference type="PROSITE" id="PS50075"/>
    </source>
</evidence>
<dbReference type="FunFam" id="1.10.1200.10:FF:000005">
    <property type="entry name" value="Nonribosomal peptide synthetase 1"/>
    <property type="match status" value="1"/>
</dbReference>
<comment type="catalytic activity">
    <reaction evidence="13">
        <text>docosanoyl-[(phenol)carboxyphthiodiolenone synthase] + 2 (S)-methylmalonyl-CoA + 3 malonyl-CoA + 5 NADPH + 10 H(+) = C34-carboxyphthiodiolenone-[(phenol)carboxyphthiodiolenone synthase] + 5 CO2 + 5 NADP(+) + 5 CoA + 2 H2O</text>
        <dbReference type="Rhea" id="RHEA:57752"/>
        <dbReference type="Rhea" id="RHEA-COMP:14987"/>
        <dbReference type="Rhea" id="RHEA-COMP:14988"/>
        <dbReference type="ChEBI" id="CHEBI:15377"/>
        <dbReference type="ChEBI" id="CHEBI:15378"/>
        <dbReference type="ChEBI" id="CHEBI:16526"/>
        <dbReference type="ChEBI" id="CHEBI:57287"/>
        <dbReference type="ChEBI" id="CHEBI:57327"/>
        <dbReference type="ChEBI" id="CHEBI:57384"/>
        <dbReference type="ChEBI" id="CHEBI:57783"/>
        <dbReference type="ChEBI" id="CHEBI:58349"/>
        <dbReference type="ChEBI" id="CHEBI:142237"/>
        <dbReference type="ChEBI" id="CHEBI:142238"/>
        <dbReference type="EC" id="2.3.1.292"/>
    </reaction>
</comment>
<evidence type="ECO:0000256" key="5">
    <source>
        <dbReference type="ARBA" id="ARBA00022679"/>
    </source>
</evidence>
<dbReference type="EC" id="2.3.1.292" evidence="16"/>
<evidence type="ECO:0000256" key="6">
    <source>
        <dbReference type="ARBA" id="ARBA00022832"/>
    </source>
</evidence>
<dbReference type="CDD" id="cd08953">
    <property type="entry name" value="KR_2_SDR_x"/>
    <property type="match status" value="1"/>
</dbReference>
<dbReference type="SMR" id="A8ZKN3"/>
<dbReference type="CDD" id="cd00833">
    <property type="entry name" value="PKS"/>
    <property type="match status" value="1"/>
</dbReference>
<evidence type="ECO:0000256" key="4">
    <source>
        <dbReference type="ARBA" id="ARBA00022553"/>
    </source>
</evidence>
<evidence type="ECO:0000256" key="8">
    <source>
        <dbReference type="ARBA" id="ARBA00023002"/>
    </source>
</evidence>
<dbReference type="SMART" id="SM00822">
    <property type="entry name" value="PKS_KR"/>
    <property type="match status" value="1"/>
</dbReference>
<dbReference type="InterPro" id="IPR050091">
    <property type="entry name" value="PKS_NRPS_Biosynth_Enz"/>
</dbReference>
<dbReference type="InterPro" id="IPR018201">
    <property type="entry name" value="Ketoacyl_synth_AS"/>
</dbReference>
<dbReference type="GO" id="GO:0006633">
    <property type="term" value="P:fatty acid biosynthetic process"/>
    <property type="evidence" value="ECO:0007669"/>
    <property type="project" value="InterPro"/>
</dbReference>
<dbReference type="InterPro" id="IPR014030">
    <property type="entry name" value="Ketoacyl_synth_N"/>
</dbReference>
<evidence type="ECO:0000256" key="10">
    <source>
        <dbReference type="ARBA" id="ARBA00023268"/>
    </source>
</evidence>
<dbReference type="PANTHER" id="PTHR43775:SF51">
    <property type="entry name" value="INACTIVE PHENOLPHTHIOCEROL SYNTHESIS POLYKETIDE SYNTHASE TYPE I PKS1-RELATED"/>
    <property type="match status" value="1"/>
</dbReference>
<evidence type="ECO:0000313" key="24">
    <source>
        <dbReference type="Proteomes" id="UP000000268"/>
    </source>
</evidence>